<evidence type="ECO:0000256" key="1">
    <source>
        <dbReference type="SAM" id="SignalP"/>
    </source>
</evidence>
<evidence type="ECO:0000313" key="3">
    <source>
        <dbReference type="Proteomes" id="UP000295807"/>
    </source>
</evidence>
<evidence type="ECO:0000313" key="2">
    <source>
        <dbReference type="EMBL" id="TCS88323.1"/>
    </source>
</evidence>
<keyword evidence="1" id="KW-0732">Signal</keyword>
<dbReference type="Proteomes" id="UP000295807">
    <property type="component" value="Unassembled WGS sequence"/>
</dbReference>
<dbReference type="RefSeq" id="WP_132128540.1">
    <property type="nucleotide sequence ID" value="NZ_SMAD01000003.1"/>
</dbReference>
<feature type="signal peptide" evidence="1">
    <location>
        <begin position="1"/>
        <end position="26"/>
    </location>
</feature>
<protein>
    <submittedName>
        <fullName evidence="2">Uncharacterized protein</fullName>
    </submittedName>
</protein>
<comment type="caution">
    <text evidence="2">The sequence shown here is derived from an EMBL/GenBank/DDBJ whole genome shotgun (WGS) entry which is preliminary data.</text>
</comment>
<organism evidence="2 3">
    <name type="scientific">Anseongella ginsenosidimutans</name>
    <dbReference type="NCBI Taxonomy" id="496056"/>
    <lineage>
        <taxon>Bacteria</taxon>
        <taxon>Pseudomonadati</taxon>
        <taxon>Bacteroidota</taxon>
        <taxon>Sphingobacteriia</taxon>
        <taxon>Sphingobacteriales</taxon>
        <taxon>Sphingobacteriaceae</taxon>
        <taxon>Anseongella</taxon>
    </lineage>
</organism>
<dbReference type="AlphaFoldDB" id="A0A4R3KU48"/>
<name>A0A4R3KU48_9SPHI</name>
<sequence length="382" mass="43573">MTYHKKCLLIACLTACASLVPIGSKAQDPALNNRWIRPAEKNDPAVWGIRNGIVFGLWPYGIETGSEETGGGPRGLIRLGYEFQGQVYMINFIAIEPVVAGKTEFSEISPSRVDGKWGKFLWAGDNEKVPPYHPSAISKGVISHPDAANPEVEQLSLYLFMEQFLNGAHPYLKISIRSDRPEEIGFEIFHHDNSAEMERCALTATMGNYSRLRLLYLKDSIINARELYSDYKDIHFVEKEAYPATEFLKDENGDLIVMAATDESFAELASWPQEPAYFSRRNWRYRPFFKLTQYWRKESSRFDPSLHARVNGRTYYWSGGSGDKSRYVEIPGGAAFENFELRENYYPGQKFYFGISRKTPEEIVPELSSGRREPGREGKPLK</sequence>
<dbReference type="EMBL" id="SMAD01000003">
    <property type="protein sequence ID" value="TCS88323.1"/>
    <property type="molecule type" value="Genomic_DNA"/>
</dbReference>
<proteinExistence type="predicted"/>
<reference evidence="2 3" key="1">
    <citation type="submission" date="2019-03" db="EMBL/GenBank/DDBJ databases">
        <title>Genomic Encyclopedia of Type Strains, Phase IV (KMG-IV): sequencing the most valuable type-strain genomes for metagenomic binning, comparative biology and taxonomic classification.</title>
        <authorList>
            <person name="Goeker M."/>
        </authorList>
    </citation>
    <scope>NUCLEOTIDE SEQUENCE [LARGE SCALE GENOMIC DNA]</scope>
    <source>
        <strain evidence="2 3">DSM 21100</strain>
    </source>
</reference>
<dbReference type="OrthoDB" id="3352011at2"/>
<feature type="chain" id="PRO_5020812569" evidence="1">
    <location>
        <begin position="27"/>
        <end position="382"/>
    </location>
</feature>
<keyword evidence="3" id="KW-1185">Reference proteome</keyword>
<accession>A0A4R3KU48</accession>
<gene>
    <name evidence="2" type="ORF">EDD80_103187</name>
</gene>